<dbReference type="PANTHER" id="PTHR11575">
    <property type="entry name" value="5'-NUCLEOTIDASE-RELATED"/>
    <property type="match status" value="1"/>
</dbReference>
<gene>
    <name evidence="7" type="ORF">SISSUDRAFT_1085622</name>
</gene>
<dbReference type="GO" id="GO:0000166">
    <property type="term" value="F:nucleotide binding"/>
    <property type="evidence" value="ECO:0007669"/>
    <property type="project" value="UniProtKB-KW"/>
</dbReference>
<evidence type="ECO:0000259" key="5">
    <source>
        <dbReference type="Pfam" id="PF00149"/>
    </source>
</evidence>
<dbReference type="Proteomes" id="UP000076798">
    <property type="component" value="Unassembled WGS sequence"/>
</dbReference>
<dbReference type="AlphaFoldDB" id="A0A166IUS0"/>
<evidence type="ECO:0000259" key="6">
    <source>
        <dbReference type="Pfam" id="PF02872"/>
    </source>
</evidence>
<dbReference type="PRINTS" id="PR01607">
    <property type="entry name" value="APYRASEFAMLY"/>
</dbReference>
<dbReference type="InterPro" id="IPR008334">
    <property type="entry name" value="5'-Nucleotdase_C"/>
</dbReference>
<feature type="domain" description="Calcineurin-like phosphoesterase" evidence="5">
    <location>
        <begin position="1"/>
        <end position="227"/>
    </location>
</feature>
<keyword evidence="8" id="KW-1185">Reference proteome</keyword>
<name>A0A166IUS0_9AGAM</name>
<proteinExistence type="inferred from homology"/>
<evidence type="ECO:0000256" key="2">
    <source>
        <dbReference type="ARBA" id="ARBA00022729"/>
    </source>
</evidence>
<dbReference type="PANTHER" id="PTHR11575:SF48">
    <property type="entry name" value="5'-NUCLEOTIDASE"/>
    <property type="match status" value="1"/>
</dbReference>
<evidence type="ECO:0000256" key="4">
    <source>
        <dbReference type="SAM" id="MobiDB-lite"/>
    </source>
</evidence>
<dbReference type="InterPro" id="IPR029052">
    <property type="entry name" value="Metallo-depent_PP-like"/>
</dbReference>
<dbReference type="Gene3D" id="3.90.780.10">
    <property type="entry name" value="5'-Nucleotidase, C-terminal domain"/>
    <property type="match status" value="1"/>
</dbReference>
<dbReference type="Pfam" id="PF02872">
    <property type="entry name" value="5_nucleotid_C"/>
    <property type="match status" value="1"/>
</dbReference>
<dbReference type="Pfam" id="PF00149">
    <property type="entry name" value="Metallophos"/>
    <property type="match status" value="1"/>
</dbReference>
<protein>
    <submittedName>
        <fullName evidence="7">Metallo-dependent phosphatase</fullName>
    </submittedName>
</protein>
<dbReference type="GO" id="GO:0016787">
    <property type="term" value="F:hydrolase activity"/>
    <property type="evidence" value="ECO:0007669"/>
    <property type="project" value="UniProtKB-KW"/>
</dbReference>
<keyword evidence="3" id="KW-0547">Nucleotide-binding</keyword>
<organism evidence="7 8">
    <name type="scientific">Sistotremastrum suecicum HHB10207 ss-3</name>
    <dbReference type="NCBI Taxonomy" id="1314776"/>
    <lineage>
        <taxon>Eukaryota</taxon>
        <taxon>Fungi</taxon>
        <taxon>Dikarya</taxon>
        <taxon>Basidiomycota</taxon>
        <taxon>Agaricomycotina</taxon>
        <taxon>Agaricomycetes</taxon>
        <taxon>Sistotremastrales</taxon>
        <taxon>Sistotremastraceae</taxon>
        <taxon>Sistotremastrum</taxon>
    </lineage>
</organism>
<dbReference type="STRING" id="1314776.A0A166IUS0"/>
<dbReference type="SUPFAM" id="SSF56300">
    <property type="entry name" value="Metallo-dependent phosphatases"/>
    <property type="match status" value="1"/>
</dbReference>
<keyword evidence="2" id="KW-0732">Signal</keyword>
<dbReference type="SUPFAM" id="SSF55816">
    <property type="entry name" value="5'-nucleotidase (syn. UDP-sugar hydrolase), C-terminal domain"/>
    <property type="match status" value="1"/>
</dbReference>
<evidence type="ECO:0000256" key="1">
    <source>
        <dbReference type="ARBA" id="ARBA00006654"/>
    </source>
</evidence>
<dbReference type="OrthoDB" id="10252235at2759"/>
<evidence type="ECO:0000313" key="8">
    <source>
        <dbReference type="Proteomes" id="UP000076798"/>
    </source>
</evidence>
<feature type="region of interest" description="Disordered" evidence="4">
    <location>
        <begin position="465"/>
        <end position="491"/>
    </location>
</feature>
<accession>A0A166IUS0</accession>
<feature type="domain" description="5'-Nucleotidase C-terminal" evidence="6">
    <location>
        <begin position="341"/>
        <end position="459"/>
    </location>
</feature>
<dbReference type="InterPro" id="IPR004843">
    <property type="entry name" value="Calcineurin-like_PHP"/>
</dbReference>
<dbReference type="InterPro" id="IPR036907">
    <property type="entry name" value="5'-Nucleotdase_C_sf"/>
</dbReference>
<dbReference type="EMBL" id="KV428005">
    <property type="protein sequence ID" value="KZT44094.1"/>
    <property type="molecule type" value="Genomic_DNA"/>
</dbReference>
<reference evidence="7 8" key="1">
    <citation type="journal article" date="2016" name="Mol. Biol. Evol.">
        <title>Comparative Genomics of Early-Diverging Mushroom-Forming Fungi Provides Insights into the Origins of Lignocellulose Decay Capabilities.</title>
        <authorList>
            <person name="Nagy L.G."/>
            <person name="Riley R."/>
            <person name="Tritt A."/>
            <person name="Adam C."/>
            <person name="Daum C."/>
            <person name="Floudas D."/>
            <person name="Sun H."/>
            <person name="Yadav J.S."/>
            <person name="Pangilinan J."/>
            <person name="Larsson K.H."/>
            <person name="Matsuura K."/>
            <person name="Barry K."/>
            <person name="Labutti K."/>
            <person name="Kuo R."/>
            <person name="Ohm R.A."/>
            <person name="Bhattacharya S.S."/>
            <person name="Shirouzu T."/>
            <person name="Yoshinaga Y."/>
            <person name="Martin F.M."/>
            <person name="Grigoriev I.V."/>
            <person name="Hibbett D.S."/>
        </authorList>
    </citation>
    <scope>NUCLEOTIDE SEQUENCE [LARGE SCALE GENOMIC DNA]</scope>
    <source>
        <strain evidence="7 8">HHB10207 ss-3</strain>
    </source>
</reference>
<evidence type="ECO:0000256" key="3">
    <source>
        <dbReference type="RuleBase" id="RU362119"/>
    </source>
</evidence>
<evidence type="ECO:0000313" key="7">
    <source>
        <dbReference type="EMBL" id="KZT44094.1"/>
    </source>
</evidence>
<comment type="similarity">
    <text evidence="1 3">Belongs to the 5'-nucleotidase family.</text>
</comment>
<sequence length="669" mass="73689">MRFVHFNDVYRVTPQKLPGTRETIDVTKFATLLQAHRPTPEDGLVLFSGDAFSPSVESSITRGSHMVPVLNYLSPDVALTGNHDFDFGYPQLSTLVQSSTFPWLLSNVEDTETGSVPKGLRDFSTFKKAGITIGVIGLIEKEWVATVPSWPSNFKWIDPVEVGLKLSKALRDPAGPHKCDLVIALTHSRIPNDIELAKALKARTFVADPSIANSHGVDIIFGGHDHLYYVAKGCTSWTNYDLQLPVLGAEADDGVLVIKSGTDFRDLSVMNIELVQTAPGSVRSFVIQAIKGERIVCTPEVKSSEELGAILKDLLSTISKTMNQPLCKSLNVVDVRSEIIRTEESGAGNLFADIARHAYDDALSMQGCGGSDGVFMCAGTFRGDSRYGPGEITLGDILEILPFEDPVVVIEIDGEGIWDALESSLSTWPAQEGRFPVISGFRVEWDSRRPPGSRVLGVWEENIAEDTESEGSVSSHDSREQPTKTPNTLLKEIPRQNGGRQYKIVTREYMSQGHDGFQALTGRRYLVDDENGQLLSAIVRKYLLGAQYIHTMKRRATIDTPEPMHQETTQVLTRARHKHSRESKSKGRLHALASVVLRDSGYKTRRSKGHFQKPMALANRENVSLVDCFDGGACRHGKPEAKVNDKGEESNLLEISPAVDGRLKDLARI</sequence>
<dbReference type="InterPro" id="IPR006179">
    <property type="entry name" value="5_nucleotidase/apyrase"/>
</dbReference>
<dbReference type="Gene3D" id="3.60.21.10">
    <property type="match status" value="1"/>
</dbReference>
<keyword evidence="3" id="KW-0378">Hydrolase</keyword>
<dbReference type="GO" id="GO:0009166">
    <property type="term" value="P:nucleotide catabolic process"/>
    <property type="evidence" value="ECO:0007669"/>
    <property type="project" value="InterPro"/>
</dbReference>